<sequence>MPSGTSSVVALIESDRDRSKITNDAAERAMSPRALQTSEPSTRDEGVAKAQKDVEVRFQYLADDPQYKIAKPLQIVPGFLDREKRSTVRLEAGEVETIQDIRGREADFTLDANGFCYVKAPSHANTWGAPENMSGYLDEVEALLRRTIEGCDEIHCFDARLRQNGPEGTRVDGLSYNPFARQVHVDQTESSIIARVRHLMEIKADWLWKGRVRIINVWRPIRHPVYDCPLAVADGGLREDDVIECERRRLDNGHFWDTMGVVKYREGYQWYYMSEQEEQDVVLFKGYDSNKGVRAQHCLHTAFDMPSHLIPPGAAPRESIEVRALVFTHPQEKAPICLPHRRPDMAPSLQGYLFGNSSHKVASLQNALTHEINAREVEGKQIRAIIEQWKSVAAALEHSLILKTGENAALHAEVGDLRSEVHALKSCLPNEPTEAGALTFAQQTHGKNAENFLLKQQIEGLKAER</sequence>
<reference evidence="4 5" key="1">
    <citation type="submission" date="2023-08" db="EMBL/GenBank/DDBJ databases">
        <title>Black Yeasts Isolated from many extreme environments.</title>
        <authorList>
            <person name="Coleine C."/>
            <person name="Stajich J.E."/>
            <person name="Selbmann L."/>
        </authorList>
    </citation>
    <scope>NUCLEOTIDE SEQUENCE [LARGE SCALE GENOMIC DNA]</scope>
    <source>
        <strain evidence="4 5">CCFEE 536</strain>
    </source>
</reference>
<dbReference type="PANTHER" id="PTHR34598:SF3">
    <property type="entry name" value="OXIDOREDUCTASE AN1597"/>
    <property type="match status" value="1"/>
</dbReference>
<dbReference type="EMBL" id="JAVRRA010016462">
    <property type="protein sequence ID" value="KAK5201887.1"/>
    <property type="molecule type" value="Genomic_DNA"/>
</dbReference>
<organism evidence="4 5">
    <name type="scientific">Cryomyces antarcticus</name>
    <dbReference type="NCBI Taxonomy" id="329879"/>
    <lineage>
        <taxon>Eukaryota</taxon>
        <taxon>Fungi</taxon>
        <taxon>Dikarya</taxon>
        <taxon>Ascomycota</taxon>
        <taxon>Pezizomycotina</taxon>
        <taxon>Dothideomycetes</taxon>
        <taxon>Dothideomycetes incertae sedis</taxon>
        <taxon>Cryomyces</taxon>
    </lineage>
</organism>
<feature type="compositionally biased region" description="Basic and acidic residues" evidence="3">
    <location>
        <begin position="13"/>
        <end position="27"/>
    </location>
</feature>
<evidence type="ECO:0000256" key="1">
    <source>
        <dbReference type="ARBA" id="ARBA00023002"/>
    </source>
</evidence>
<comment type="caution">
    <text evidence="4">The sequence shown here is derived from an EMBL/GenBank/DDBJ whole genome shotgun (WGS) entry which is preliminary data.</text>
</comment>
<name>A0ABR0LQG3_9PEZI</name>
<dbReference type="Proteomes" id="UP001357485">
    <property type="component" value="Unassembled WGS sequence"/>
</dbReference>
<dbReference type="PANTHER" id="PTHR34598">
    <property type="entry name" value="BLL6449 PROTEIN"/>
    <property type="match status" value="1"/>
</dbReference>
<keyword evidence="5" id="KW-1185">Reference proteome</keyword>
<evidence type="ECO:0000256" key="2">
    <source>
        <dbReference type="ARBA" id="ARBA00023604"/>
    </source>
</evidence>
<evidence type="ECO:0000313" key="5">
    <source>
        <dbReference type="Proteomes" id="UP001357485"/>
    </source>
</evidence>
<dbReference type="NCBIfam" id="NF041278">
    <property type="entry name" value="CmcJ_NvfI_EfuI"/>
    <property type="match status" value="1"/>
</dbReference>
<proteinExistence type="inferred from homology"/>
<dbReference type="InterPro" id="IPR044053">
    <property type="entry name" value="AsaB-like"/>
</dbReference>
<feature type="region of interest" description="Disordered" evidence="3">
    <location>
        <begin position="1"/>
        <end position="49"/>
    </location>
</feature>
<comment type="similarity">
    <text evidence="2">Belongs to the asaB hydroxylase/desaturase family.</text>
</comment>
<evidence type="ECO:0000313" key="4">
    <source>
        <dbReference type="EMBL" id="KAK5201887.1"/>
    </source>
</evidence>
<protein>
    <submittedName>
        <fullName evidence="4">Uncharacterized protein</fullName>
    </submittedName>
</protein>
<evidence type="ECO:0000256" key="3">
    <source>
        <dbReference type="SAM" id="MobiDB-lite"/>
    </source>
</evidence>
<accession>A0ABR0LQG3</accession>
<keyword evidence="1" id="KW-0560">Oxidoreductase</keyword>
<gene>
    <name evidence="4" type="ORF">LTR16_001128</name>
</gene>